<evidence type="ECO:0000259" key="1">
    <source>
        <dbReference type="Pfam" id="PF12146"/>
    </source>
</evidence>
<accession>A0A358HQ08</accession>
<protein>
    <submittedName>
        <fullName evidence="2">Osmotically inducible protein C</fullName>
    </submittedName>
</protein>
<name>A0A358HQ08_9PROT</name>
<feature type="non-terminal residue" evidence="2">
    <location>
        <position position="120"/>
    </location>
</feature>
<organism evidence="2 3">
    <name type="scientific">Thalassospira lucentensis</name>
    <dbReference type="NCBI Taxonomy" id="168935"/>
    <lineage>
        <taxon>Bacteria</taxon>
        <taxon>Pseudomonadati</taxon>
        <taxon>Pseudomonadota</taxon>
        <taxon>Alphaproteobacteria</taxon>
        <taxon>Rhodospirillales</taxon>
        <taxon>Thalassospiraceae</taxon>
        <taxon>Thalassospira</taxon>
    </lineage>
</organism>
<reference evidence="2 3" key="1">
    <citation type="journal article" date="2018" name="Nat. Biotechnol.">
        <title>A standardized bacterial taxonomy based on genome phylogeny substantially revises the tree of life.</title>
        <authorList>
            <person name="Parks D.H."/>
            <person name="Chuvochina M."/>
            <person name="Waite D.W."/>
            <person name="Rinke C."/>
            <person name="Skarshewski A."/>
            <person name="Chaumeil P.A."/>
            <person name="Hugenholtz P."/>
        </authorList>
    </citation>
    <scope>NUCLEOTIDE SEQUENCE [LARGE SCALE GENOMIC DNA]</scope>
    <source>
        <strain evidence="2">UBA8707</strain>
    </source>
</reference>
<dbReference type="Pfam" id="PF12146">
    <property type="entry name" value="Hydrolase_4"/>
    <property type="match status" value="1"/>
</dbReference>
<sequence length="120" mass="12527">MPGKPVKLTFDGAHGAKLAARLDMPTGPVKAYALFAHCFTCTKDLSAARKIAEALTLQGIGVLRFDFTGLGGSSGDFASTNFTSNLDDLERAADFLRDEFEAPKLLIGHSLGGAAVLAVA</sequence>
<dbReference type="SUPFAM" id="SSF53474">
    <property type="entry name" value="alpha/beta-Hydrolases"/>
    <property type="match status" value="1"/>
</dbReference>
<dbReference type="Gene3D" id="3.40.50.1820">
    <property type="entry name" value="alpha/beta hydrolase"/>
    <property type="match status" value="1"/>
</dbReference>
<dbReference type="RefSeq" id="WP_276651295.1">
    <property type="nucleotide sequence ID" value="NZ_DOOG01000028.1"/>
</dbReference>
<proteinExistence type="predicted"/>
<feature type="domain" description="Serine aminopeptidase S33" evidence="1">
    <location>
        <begin position="48"/>
        <end position="119"/>
    </location>
</feature>
<gene>
    <name evidence="2" type="ORF">DEF21_02965</name>
</gene>
<dbReference type="EMBL" id="DOOG01000028">
    <property type="protein sequence ID" value="HBU96854.1"/>
    <property type="molecule type" value="Genomic_DNA"/>
</dbReference>
<evidence type="ECO:0000313" key="3">
    <source>
        <dbReference type="Proteomes" id="UP000264753"/>
    </source>
</evidence>
<comment type="caution">
    <text evidence="2">The sequence shown here is derived from an EMBL/GenBank/DDBJ whole genome shotgun (WGS) entry which is preliminary data.</text>
</comment>
<dbReference type="InterPro" id="IPR022742">
    <property type="entry name" value="Hydrolase_4"/>
</dbReference>
<dbReference type="InterPro" id="IPR029058">
    <property type="entry name" value="AB_hydrolase_fold"/>
</dbReference>
<evidence type="ECO:0000313" key="2">
    <source>
        <dbReference type="EMBL" id="HBU96854.1"/>
    </source>
</evidence>
<dbReference type="AlphaFoldDB" id="A0A358HQ08"/>
<dbReference type="Proteomes" id="UP000264753">
    <property type="component" value="Unassembled WGS sequence"/>
</dbReference>